<dbReference type="EMBL" id="HBGT01004465">
    <property type="protein sequence ID" value="CAD9388868.1"/>
    <property type="molecule type" value="Transcribed_RNA"/>
</dbReference>
<protein>
    <recommendedName>
        <fullName evidence="5">Syntaxin 6/10/61 N-terminal domain-containing protein</fullName>
    </recommendedName>
</protein>
<proteinExistence type="predicted"/>
<gene>
    <name evidence="6" type="ORF">FPAR1323_LOCUS2466</name>
</gene>
<keyword evidence="4" id="KW-1133">Transmembrane helix</keyword>
<evidence type="ECO:0000256" key="1">
    <source>
        <dbReference type="ARBA" id="ARBA00022927"/>
    </source>
</evidence>
<dbReference type="Gene3D" id="1.20.5.110">
    <property type="match status" value="1"/>
</dbReference>
<dbReference type="InterPro" id="IPR015260">
    <property type="entry name" value="Syntaxin-6/10/61_N"/>
</dbReference>
<keyword evidence="1" id="KW-0813">Transport</keyword>
<evidence type="ECO:0000256" key="4">
    <source>
        <dbReference type="SAM" id="Phobius"/>
    </source>
</evidence>
<name>A0A7S2FF05_9STRA</name>
<dbReference type="GO" id="GO:0048193">
    <property type="term" value="P:Golgi vesicle transport"/>
    <property type="evidence" value="ECO:0007669"/>
    <property type="project" value="InterPro"/>
</dbReference>
<evidence type="ECO:0000256" key="3">
    <source>
        <dbReference type="SAM" id="Coils"/>
    </source>
</evidence>
<dbReference type="Pfam" id="PF09177">
    <property type="entry name" value="STX6_10_61_N"/>
    <property type="match status" value="1"/>
</dbReference>
<keyword evidence="4" id="KW-0812">Transmembrane</keyword>
<reference evidence="6" key="1">
    <citation type="submission" date="2021-01" db="EMBL/GenBank/DDBJ databases">
        <authorList>
            <person name="Corre E."/>
            <person name="Pelletier E."/>
            <person name="Niang G."/>
            <person name="Scheremetjew M."/>
            <person name="Finn R."/>
            <person name="Kale V."/>
            <person name="Holt S."/>
            <person name="Cochrane G."/>
            <person name="Meng A."/>
            <person name="Brown T."/>
            <person name="Cohen L."/>
        </authorList>
    </citation>
    <scope>NUCLEOTIDE SEQUENCE</scope>
    <source>
        <strain evidence="6">RCC1693</strain>
    </source>
</reference>
<organism evidence="6">
    <name type="scientific">Florenciella parvula</name>
    <dbReference type="NCBI Taxonomy" id="236787"/>
    <lineage>
        <taxon>Eukaryota</taxon>
        <taxon>Sar</taxon>
        <taxon>Stramenopiles</taxon>
        <taxon>Ochrophyta</taxon>
        <taxon>Dictyochophyceae</taxon>
        <taxon>Florenciellales</taxon>
        <taxon>Florenciella</taxon>
    </lineage>
</organism>
<feature type="domain" description="Syntaxin 6/10/61 N-terminal" evidence="5">
    <location>
        <begin position="48"/>
        <end position="142"/>
    </location>
</feature>
<dbReference type="GO" id="GO:0015031">
    <property type="term" value="P:protein transport"/>
    <property type="evidence" value="ECO:0007669"/>
    <property type="project" value="UniProtKB-KW"/>
</dbReference>
<keyword evidence="4" id="KW-0472">Membrane</keyword>
<dbReference type="CDD" id="cd15841">
    <property type="entry name" value="SNARE_Qc"/>
    <property type="match status" value="1"/>
</dbReference>
<feature type="coiled-coil region" evidence="3">
    <location>
        <begin position="188"/>
        <end position="264"/>
    </location>
</feature>
<keyword evidence="3" id="KW-0175">Coiled coil</keyword>
<evidence type="ECO:0000259" key="5">
    <source>
        <dbReference type="Pfam" id="PF09177"/>
    </source>
</evidence>
<dbReference type="GO" id="GO:0016020">
    <property type="term" value="C:membrane"/>
    <property type="evidence" value="ECO:0007669"/>
    <property type="project" value="InterPro"/>
</dbReference>
<comment type="subcellular location">
    <subcellularLocation>
        <location evidence="2">Endomembrane system</location>
        <topology evidence="2">Single-pass type IV membrane protein</topology>
    </subcellularLocation>
</comment>
<feature type="transmembrane region" description="Helical" evidence="4">
    <location>
        <begin position="274"/>
        <end position="293"/>
    </location>
</feature>
<dbReference type="GO" id="GO:0012505">
    <property type="term" value="C:endomembrane system"/>
    <property type="evidence" value="ECO:0007669"/>
    <property type="project" value="UniProtKB-SubCell"/>
</dbReference>
<dbReference type="SUPFAM" id="SSF58038">
    <property type="entry name" value="SNARE fusion complex"/>
    <property type="match status" value="1"/>
</dbReference>
<dbReference type="SUPFAM" id="SSF47661">
    <property type="entry name" value="t-snare proteins"/>
    <property type="match status" value="1"/>
</dbReference>
<keyword evidence="1" id="KW-0653">Protein transport</keyword>
<evidence type="ECO:0000313" key="6">
    <source>
        <dbReference type="EMBL" id="CAD9388868.1"/>
    </source>
</evidence>
<dbReference type="AlphaFoldDB" id="A0A7S2FF05"/>
<accession>A0A7S2FF05</accession>
<sequence>MGKGGKNETGDKLDDEIDVLLASLSEIQDKVGGPKKEEAKINPAFKDDEFLLVKDNVMDQLKEGRRLLSKNATEAETMSGTEKGRVSNDLRKCFREANDMMAKLDQLQTSESRKKKSKFTDEELAKRKEIVNALSEEIEELKFAYKGGNAAAARPVNSLLNMEDHDIFKKAPEQSGGPGVKYEQEAVSSEQRQELQQIQQRKDQFDNQIDIISQGVDQLQDKAMTMKEQVEVTTEMIVGLGEQVDSAQEKLLNVNEKLKGTLDEVTRGEGKCCMDIICLLLLLGLVAVAIQVFRDSS</sequence>
<dbReference type="InterPro" id="IPR010989">
    <property type="entry name" value="SNARE"/>
</dbReference>
<evidence type="ECO:0000256" key="2">
    <source>
        <dbReference type="ARBA" id="ARBA00046280"/>
    </source>
</evidence>